<name>A0A376CQR6_9CORY</name>
<dbReference type="Gene3D" id="2.20.230.10">
    <property type="entry name" value="Resuscitation-promoting factor rpfb"/>
    <property type="match status" value="1"/>
</dbReference>
<dbReference type="EMBL" id="UFXQ01000001">
    <property type="protein sequence ID" value="STC69998.1"/>
    <property type="molecule type" value="Genomic_DNA"/>
</dbReference>
<dbReference type="InterPro" id="IPR007137">
    <property type="entry name" value="DUF348"/>
</dbReference>
<proteinExistence type="inferred from homology"/>
<reference evidence="5 6" key="1">
    <citation type="submission" date="2018-06" db="EMBL/GenBank/DDBJ databases">
        <authorList>
            <consortium name="Pathogen Informatics"/>
            <person name="Doyle S."/>
        </authorList>
    </citation>
    <scope>NUCLEOTIDE SEQUENCE [LARGE SCALE GENOMIC DNA]</scope>
    <source>
        <strain evidence="5 6">NCTC11862</strain>
    </source>
</reference>
<dbReference type="Pfam" id="PF03990">
    <property type="entry name" value="DUF348"/>
    <property type="match status" value="3"/>
</dbReference>
<organism evidence="5 6">
    <name type="scientific">Corynebacterium pilosum</name>
    <dbReference type="NCBI Taxonomy" id="35756"/>
    <lineage>
        <taxon>Bacteria</taxon>
        <taxon>Bacillati</taxon>
        <taxon>Actinomycetota</taxon>
        <taxon>Actinomycetes</taxon>
        <taxon>Mycobacteriales</taxon>
        <taxon>Corynebacteriaceae</taxon>
        <taxon>Corynebacterium</taxon>
    </lineage>
</organism>
<evidence type="ECO:0000256" key="1">
    <source>
        <dbReference type="ARBA" id="ARBA00010830"/>
    </source>
</evidence>
<dbReference type="Proteomes" id="UP000254467">
    <property type="component" value="Unassembled WGS sequence"/>
</dbReference>
<feature type="domain" description="G5" evidence="4">
    <location>
        <begin position="204"/>
        <end position="284"/>
    </location>
</feature>
<keyword evidence="6" id="KW-1185">Reference proteome</keyword>
<dbReference type="OrthoDB" id="1404170at2"/>
<dbReference type="SMART" id="SM01208">
    <property type="entry name" value="G5"/>
    <property type="match status" value="1"/>
</dbReference>
<dbReference type="Gene3D" id="1.10.530.10">
    <property type="match status" value="1"/>
</dbReference>
<dbReference type="InterPro" id="IPR010618">
    <property type="entry name" value="RPF"/>
</dbReference>
<comment type="similarity">
    <text evidence="1">Belongs to the transglycosylase family. Rpf subfamily.</text>
</comment>
<evidence type="ECO:0000256" key="2">
    <source>
        <dbReference type="ARBA" id="ARBA00022729"/>
    </source>
</evidence>
<dbReference type="PROSITE" id="PS51109">
    <property type="entry name" value="G5"/>
    <property type="match status" value="1"/>
</dbReference>
<accession>A0A376CQR6</accession>
<sequence>MSAQRINKSTSLPMKVATGTVLGGLVVGGVAVAGASQKDVTVDINGQQQSLSTFSGDVEGALEAAGVTVGTEDLVYPAPSEKLASGDVITVKTSKPVAVIVDGEEQNVTSTASTVESLVAELDEVNPGSTYNADPNAPVTEGMTLDVTTPKIVAINDGGTVTYTSMAKKTVGELLAARGVTVDSYDRVTPALDAPLTPNQEIRIDRVDVRDNVETVAVDAPVNYVDDANLERGTEEVREEGEAGEKRVVNRVTYVNGEVESEEQLSEEEIRAAKPATIARGTKAPQQTVTAAVNSTGASGNTGAAAPAVAGGSVWDSLAQCESGGNWSINTGNGYYGGLQFSQSTWAAYGGTAYAPTADQATREQQIAIAQKTQASQGWGAWPACTAKLGIR</sequence>
<gene>
    <name evidence="5" type="ORF">NCTC11862_01804</name>
</gene>
<evidence type="ECO:0000259" key="4">
    <source>
        <dbReference type="PROSITE" id="PS51109"/>
    </source>
</evidence>
<dbReference type="CDD" id="cd13925">
    <property type="entry name" value="RPF"/>
    <property type="match status" value="1"/>
</dbReference>
<dbReference type="GO" id="GO:0016787">
    <property type="term" value="F:hydrolase activity"/>
    <property type="evidence" value="ECO:0007669"/>
    <property type="project" value="UniProtKB-KW"/>
</dbReference>
<protein>
    <submittedName>
        <fullName evidence="5">Resuscitation-promoting factor RpfB</fullName>
    </submittedName>
</protein>
<dbReference type="STRING" id="35756.GCA_001044155_02810"/>
<dbReference type="Pfam" id="PF06737">
    <property type="entry name" value="Transglycosylas"/>
    <property type="match status" value="1"/>
</dbReference>
<evidence type="ECO:0000313" key="5">
    <source>
        <dbReference type="EMBL" id="STC69998.1"/>
    </source>
</evidence>
<dbReference type="SUPFAM" id="SSF53955">
    <property type="entry name" value="Lysozyme-like"/>
    <property type="match status" value="1"/>
</dbReference>
<evidence type="ECO:0000313" key="6">
    <source>
        <dbReference type="Proteomes" id="UP000254467"/>
    </source>
</evidence>
<dbReference type="InterPro" id="IPR023346">
    <property type="entry name" value="Lysozyme-like_dom_sf"/>
</dbReference>
<keyword evidence="3" id="KW-0378">Hydrolase</keyword>
<dbReference type="AlphaFoldDB" id="A0A376CQR6"/>
<dbReference type="RefSeq" id="WP_018581126.1">
    <property type="nucleotide sequence ID" value="NZ_UFXQ01000001.1"/>
</dbReference>
<dbReference type="Pfam" id="PF07501">
    <property type="entry name" value="G5"/>
    <property type="match status" value="1"/>
</dbReference>
<evidence type="ECO:0000256" key="3">
    <source>
        <dbReference type="ARBA" id="ARBA00022801"/>
    </source>
</evidence>
<dbReference type="InterPro" id="IPR011098">
    <property type="entry name" value="G5_dom"/>
</dbReference>
<keyword evidence="2" id="KW-0732">Signal</keyword>